<accession>A0ABS3FJE6</accession>
<keyword evidence="4" id="KW-1185">Reference proteome</keyword>
<reference evidence="3 4" key="1">
    <citation type="submission" date="2021-03" db="EMBL/GenBank/DDBJ databases">
        <title>Muricauda lutimaris sp. nov. and Muricauda ruestringensis sp. nov, two marine members of the Flavobacteriaceae isolated from deep sea sediments of Western Pacific.</title>
        <authorList>
            <person name="Zhao S."/>
            <person name="Liu R."/>
        </authorList>
    </citation>
    <scope>NUCLEOTIDE SEQUENCE [LARGE SCALE GENOMIC DNA]</scope>
    <source>
        <strain evidence="3 4">BC31-3-A3</strain>
    </source>
</reference>
<evidence type="ECO:0000256" key="1">
    <source>
        <dbReference type="SAM" id="MobiDB-lite"/>
    </source>
</evidence>
<protein>
    <submittedName>
        <fullName evidence="3">Uncharacterized protein</fullName>
    </submittedName>
</protein>
<evidence type="ECO:0000256" key="2">
    <source>
        <dbReference type="SAM" id="SignalP"/>
    </source>
</evidence>
<gene>
    <name evidence="3" type="ORF">J0654_15260</name>
</gene>
<evidence type="ECO:0000313" key="4">
    <source>
        <dbReference type="Proteomes" id="UP000664807"/>
    </source>
</evidence>
<dbReference type="PROSITE" id="PS51257">
    <property type="entry name" value="PROKAR_LIPOPROTEIN"/>
    <property type="match status" value="1"/>
</dbReference>
<feature type="compositionally biased region" description="Pro residues" evidence="1">
    <location>
        <begin position="44"/>
        <end position="54"/>
    </location>
</feature>
<proteinExistence type="predicted"/>
<keyword evidence="2" id="KW-0732">Signal</keyword>
<dbReference type="EMBL" id="JAFLNM010000003">
    <property type="protein sequence ID" value="MBO0343012.1"/>
    <property type="molecule type" value="Genomic_DNA"/>
</dbReference>
<feature type="chain" id="PRO_5045402483" evidence="2">
    <location>
        <begin position="22"/>
        <end position="54"/>
    </location>
</feature>
<dbReference type="RefSeq" id="WP_207029973.1">
    <property type="nucleotide sequence ID" value="NZ_JAFLNM010000003.1"/>
</dbReference>
<organism evidence="3 4">
    <name type="scientific">Flagellimonas profundi</name>
    <dbReference type="NCBI Taxonomy" id="2915620"/>
    <lineage>
        <taxon>Bacteria</taxon>
        <taxon>Pseudomonadati</taxon>
        <taxon>Bacteroidota</taxon>
        <taxon>Flavobacteriia</taxon>
        <taxon>Flavobacteriales</taxon>
        <taxon>Flavobacteriaceae</taxon>
        <taxon>Flagellimonas</taxon>
    </lineage>
</organism>
<sequence length="54" mass="5936">MRKVYLAVLATVFNMFLFSCSKEDVADTETLYHTVATEGDDENPPPPPPPPPGE</sequence>
<dbReference type="Proteomes" id="UP000664807">
    <property type="component" value="Unassembled WGS sequence"/>
</dbReference>
<comment type="caution">
    <text evidence="3">The sequence shown here is derived from an EMBL/GenBank/DDBJ whole genome shotgun (WGS) entry which is preliminary data.</text>
</comment>
<feature type="region of interest" description="Disordered" evidence="1">
    <location>
        <begin position="35"/>
        <end position="54"/>
    </location>
</feature>
<evidence type="ECO:0000313" key="3">
    <source>
        <dbReference type="EMBL" id="MBO0343012.1"/>
    </source>
</evidence>
<feature type="signal peptide" evidence="2">
    <location>
        <begin position="1"/>
        <end position="21"/>
    </location>
</feature>
<name>A0ABS3FJE6_9FLAO</name>